<keyword evidence="7" id="KW-0808">Transferase</keyword>
<gene>
    <name evidence="7" type="primary">ALG13</name>
    <name evidence="10" type="ORF">DL764_002338</name>
</gene>
<dbReference type="GO" id="GO:0006488">
    <property type="term" value="P:dolichol-linked oligosaccharide biosynthetic process"/>
    <property type="evidence" value="ECO:0007669"/>
    <property type="project" value="TreeGrafter"/>
</dbReference>
<dbReference type="PANTHER" id="PTHR47043:SF1">
    <property type="entry name" value="UDP-N-ACETYLGLUCOSAMINE TRANSFERASE SUBUNIT ALG13"/>
    <property type="match status" value="1"/>
</dbReference>
<evidence type="ECO:0000259" key="9">
    <source>
        <dbReference type="Pfam" id="PF04101"/>
    </source>
</evidence>
<dbReference type="InterPro" id="IPR007235">
    <property type="entry name" value="Glyco_trans_28_C"/>
</dbReference>
<feature type="domain" description="Glycosyl transferase family 28 C-terminal" evidence="9">
    <location>
        <begin position="158"/>
        <end position="205"/>
    </location>
</feature>
<evidence type="ECO:0000256" key="8">
    <source>
        <dbReference type="SAM" id="MobiDB-lite"/>
    </source>
</evidence>
<name>A0A4V1XBX0_9PEZI</name>
<protein>
    <recommendedName>
        <fullName evidence="3 7">UDP-N-acetylglucosamine transferase subunit ALG13</fullName>
        <ecNumber evidence="2 7">2.4.1.141</ecNumber>
    </recommendedName>
    <alternativeName>
        <fullName evidence="5 7">Asparagine-linked glycosylation protein 13</fullName>
    </alternativeName>
</protein>
<comment type="subunit">
    <text evidence="1 7">Heterodimer with ALG14 to form a functional enzyme.</text>
</comment>
<dbReference type="EMBL" id="QJNU01000084">
    <property type="protein sequence ID" value="RYP07719.1"/>
    <property type="molecule type" value="Genomic_DNA"/>
</dbReference>
<dbReference type="GO" id="GO:0004577">
    <property type="term" value="F:N-acetylglucosaminyldiphosphodolichol N-acetylglucosaminyltransferase activity"/>
    <property type="evidence" value="ECO:0007669"/>
    <property type="project" value="UniProtKB-EC"/>
</dbReference>
<dbReference type="OrthoDB" id="20273at2759"/>
<evidence type="ECO:0000256" key="4">
    <source>
        <dbReference type="ARBA" id="ARBA00024804"/>
    </source>
</evidence>
<comment type="function">
    <text evidence="4 7">Involved in protein N-glycosylation. Essential for the second step of the dolichol-linked oligosaccharide pathway.</text>
</comment>
<evidence type="ECO:0000256" key="7">
    <source>
        <dbReference type="RuleBase" id="RU362128"/>
    </source>
</evidence>
<dbReference type="Proteomes" id="UP000293360">
    <property type="component" value="Unassembled WGS sequence"/>
</dbReference>
<dbReference type="GO" id="GO:0043541">
    <property type="term" value="C:UDP-N-acetylglucosamine transferase complex"/>
    <property type="evidence" value="ECO:0007669"/>
    <property type="project" value="TreeGrafter"/>
</dbReference>
<organism evidence="10 11">
    <name type="scientific">Monosporascus ibericus</name>
    <dbReference type="NCBI Taxonomy" id="155417"/>
    <lineage>
        <taxon>Eukaryota</taxon>
        <taxon>Fungi</taxon>
        <taxon>Dikarya</taxon>
        <taxon>Ascomycota</taxon>
        <taxon>Pezizomycotina</taxon>
        <taxon>Sordariomycetes</taxon>
        <taxon>Xylariomycetidae</taxon>
        <taxon>Xylariales</taxon>
        <taxon>Xylariales incertae sedis</taxon>
        <taxon>Monosporascus</taxon>
    </lineage>
</organism>
<keyword evidence="7" id="KW-0256">Endoplasmic reticulum</keyword>
<evidence type="ECO:0000256" key="3">
    <source>
        <dbReference type="ARBA" id="ARBA00017468"/>
    </source>
</evidence>
<comment type="catalytic activity">
    <reaction evidence="6">
        <text>an N-acetyl-alpha-D-glucosaminyl-diphospho-di-trans,poly-cis-dolichol + UDP-N-acetyl-alpha-D-glucosamine = an N,N'-diacetylchitobiosyl-diphospho-di-trans,poly-cis-dolichol + UDP + H(+)</text>
        <dbReference type="Rhea" id="RHEA:23380"/>
        <dbReference type="Rhea" id="RHEA-COMP:19507"/>
        <dbReference type="Rhea" id="RHEA-COMP:19510"/>
        <dbReference type="ChEBI" id="CHEBI:15378"/>
        <dbReference type="ChEBI" id="CHEBI:57269"/>
        <dbReference type="ChEBI" id="CHEBI:57705"/>
        <dbReference type="ChEBI" id="CHEBI:58223"/>
        <dbReference type="ChEBI" id="CHEBI:58427"/>
        <dbReference type="EC" id="2.4.1.141"/>
    </reaction>
</comment>
<evidence type="ECO:0000313" key="11">
    <source>
        <dbReference type="Proteomes" id="UP000293360"/>
    </source>
</evidence>
<comment type="similarity">
    <text evidence="7">Belongs to the glycosyltransferase 28 family.</text>
</comment>
<dbReference type="AlphaFoldDB" id="A0A4V1XBX0"/>
<dbReference type="PANTHER" id="PTHR47043">
    <property type="entry name" value="UDP-N-ACETYLGLUCOSAMINE TRANSFERASE SUBUNIT ALG13"/>
    <property type="match status" value="1"/>
</dbReference>
<evidence type="ECO:0000256" key="2">
    <source>
        <dbReference type="ARBA" id="ARBA00012614"/>
    </source>
</evidence>
<proteinExistence type="inferred from homology"/>
<keyword evidence="11" id="KW-1185">Reference proteome</keyword>
<dbReference type="EC" id="2.4.1.141" evidence="2 7"/>
<accession>A0A4V1XBX0</accession>
<evidence type="ECO:0000313" key="10">
    <source>
        <dbReference type="EMBL" id="RYP07719.1"/>
    </source>
</evidence>
<evidence type="ECO:0000256" key="6">
    <source>
        <dbReference type="ARBA" id="ARBA00048184"/>
    </source>
</evidence>
<dbReference type="SUPFAM" id="SSF53756">
    <property type="entry name" value="UDP-Glycosyltransferase/glycogen phosphorylase"/>
    <property type="match status" value="1"/>
</dbReference>
<sequence>MTREVHAPALVRSGTFRGGLTPDDDPDPNALRRVAFVTVGATAGFRPLLAEVLSEAFVARLVALGYTRLVIQCGPDVDFVEAHFPRDDDEEEKRAELELGEKEKREGDEDDQQKLQRERRRDFVRRIAVFTYTSEMTKWMRLAGPGTDEDGGQRGYGVIISHAGSGSIMDALRVDARLIAVPNPALMDNHQEELAEEMERQGYAVWGKLGSLADAVEYIEQHVPKKWPSPAAASEGAPYPGGLLDAMKSLVQGKKG</sequence>
<feature type="region of interest" description="Disordered" evidence="8">
    <location>
        <begin position="84"/>
        <end position="117"/>
    </location>
</feature>
<dbReference type="STRING" id="155417.A0A4V1XBX0"/>
<comment type="subcellular location">
    <subcellularLocation>
        <location evidence="7">Endoplasmic reticulum</location>
    </subcellularLocation>
</comment>
<comment type="caution">
    <text evidence="10">The sequence shown here is derived from an EMBL/GenBank/DDBJ whole genome shotgun (WGS) entry which is preliminary data.</text>
</comment>
<dbReference type="Pfam" id="PF04101">
    <property type="entry name" value="Glyco_tran_28_C"/>
    <property type="match status" value="1"/>
</dbReference>
<keyword evidence="7" id="KW-0328">Glycosyltransferase</keyword>
<dbReference type="Gene3D" id="3.40.50.2000">
    <property type="entry name" value="Glycogen Phosphorylase B"/>
    <property type="match status" value="1"/>
</dbReference>
<reference evidence="10 11" key="1">
    <citation type="submission" date="2018-06" db="EMBL/GenBank/DDBJ databases">
        <title>Complete Genomes of Monosporascus.</title>
        <authorList>
            <person name="Robinson A.J."/>
            <person name="Natvig D.O."/>
        </authorList>
    </citation>
    <scope>NUCLEOTIDE SEQUENCE [LARGE SCALE GENOMIC DNA]</scope>
    <source>
        <strain evidence="10 11">CBS 110550</strain>
    </source>
</reference>
<evidence type="ECO:0000256" key="5">
    <source>
        <dbReference type="ARBA" id="ARBA00032061"/>
    </source>
</evidence>
<evidence type="ECO:0000256" key="1">
    <source>
        <dbReference type="ARBA" id="ARBA00011198"/>
    </source>
</evidence>
<dbReference type="InterPro" id="IPR052474">
    <property type="entry name" value="UDP-GlcNAc_transferase"/>
</dbReference>